<dbReference type="EMBL" id="JAIQCV010000013">
    <property type="protein sequence ID" value="KAH1031705.1"/>
    <property type="molecule type" value="Genomic_DNA"/>
</dbReference>
<organism evidence="1 2">
    <name type="scientific">Gossypium stocksii</name>
    <dbReference type="NCBI Taxonomy" id="47602"/>
    <lineage>
        <taxon>Eukaryota</taxon>
        <taxon>Viridiplantae</taxon>
        <taxon>Streptophyta</taxon>
        <taxon>Embryophyta</taxon>
        <taxon>Tracheophyta</taxon>
        <taxon>Spermatophyta</taxon>
        <taxon>Magnoliopsida</taxon>
        <taxon>eudicotyledons</taxon>
        <taxon>Gunneridae</taxon>
        <taxon>Pentapetalae</taxon>
        <taxon>rosids</taxon>
        <taxon>malvids</taxon>
        <taxon>Malvales</taxon>
        <taxon>Malvaceae</taxon>
        <taxon>Malvoideae</taxon>
        <taxon>Gossypium</taxon>
    </lineage>
</organism>
<comment type="caution">
    <text evidence="1">The sequence shown here is derived from an EMBL/GenBank/DDBJ whole genome shotgun (WGS) entry which is preliminary data.</text>
</comment>
<gene>
    <name evidence="1" type="ORF">J1N35_043879</name>
</gene>
<accession>A0A9D3U8E9</accession>
<dbReference type="AlphaFoldDB" id="A0A9D3U8E9"/>
<name>A0A9D3U8E9_9ROSI</name>
<keyword evidence="2" id="KW-1185">Reference proteome</keyword>
<sequence length="149" mass="17160">MWSPYVSFLDKYELRLWPSLSSYELDPQACLVCKLPLLYSRGSPYTQSSGGPIQRECTSKTSVEAKVVPYITKYEDMRWSLCARGIKILHFAYEFSIPKGNHSLNDTSDGDFLLPFHTLEAGFHLPLHLFFCSLLREYEIASRQLCGFF</sequence>
<protein>
    <submittedName>
        <fullName evidence="1">Uncharacterized protein</fullName>
    </submittedName>
</protein>
<proteinExistence type="predicted"/>
<dbReference type="Proteomes" id="UP000828251">
    <property type="component" value="Unassembled WGS sequence"/>
</dbReference>
<reference evidence="1 2" key="1">
    <citation type="journal article" date="2021" name="Plant Biotechnol. J.">
        <title>Multi-omics assisted identification of the key and species-specific regulatory components of drought-tolerant mechanisms in Gossypium stocksii.</title>
        <authorList>
            <person name="Yu D."/>
            <person name="Ke L."/>
            <person name="Zhang D."/>
            <person name="Wu Y."/>
            <person name="Sun Y."/>
            <person name="Mei J."/>
            <person name="Sun J."/>
            <person name="Sun Y."/>
        </authorList>
    </citation>
    <scope>NUCLEOTIDE SEQUENCE [LARGE SCALE GENOMIC DNA]</scope>
    <source>
        <strain evidence="2">cv. E1</strain>
        <tissue evidence="1">Leaf</tissue>
    </source>
</reference>
<evidence type="ECO:0000313" key="1">
    <source>
        <dbReference type="EMBL" id="KAH1031705.1"/>
    </source>
</evidence>
<evidence type="ECO:0000313" key="2">
    <source>
        <dbReference type="Proteomes" id="UP000828251"/>
    </source>
</evidence>